<name>A0ABT4MRK2_GORRU</name>
<evidence type="ECO:0000259" key="2">
    <source>
        <dbReference type="Pfam" id="PF00296"/>
    </source>
</evidence>
<comment type="caution">
    <text evidence="3">The sequence shown here is derived from an EMBL/GenBank/DDBJ whole genome shotgun (WGS) entry which is preliminary data.</text>
</comment>
<dbReference type="InterPro" id="IPR036661">
    <property type="entry name" value="Luciferase-like_sf"/>
</dbReference>
<evidence type="ECO:0000313" key="4">
    <source>
        <dbReference type="Proteomes" id="UP001067235"/>
    </source>
</evidence>
<organism evidence="3 4">
    <name type="scientific">Gordonia rubripertincta</name>
    <name type="common">Rhodococcus corallinus</name>
    <dbReference type="NCBI Taxonomy" id="36822"/>
    <lineage>
        <taxon>Bacteria</taxon>
        <taxon>Bacillati</taxon>
        <taxon>Actinomycetota</taxon>
        <taxon>Actinomycetes</taxon>
        <taxon>Mycobacteriales</taxon>
        <taxon>Gordoniaceae</taxon>
        <taxon>Gordonia</taxon>
    </lineage>
</organism>
<dbReference type="PANTHER" id="PTHR43244:SF1">
    <property type="entry name" value="5,10-METHYLENETETRAHYDROMETHANOPTERIN REDUCTASE"/>
    <property type="match status" value="1"/>
</dbReference>
<gene>
    <name evidence="3" type="ORF">O4213_06575</name>
</gene>
<dbReference type="Gene3D" id="3.20.20.30">
    <property type="entry name" value="Luciferase-like domain"/>
    <property type="match status" value="1"/>
</dbReference>
<dbReference type="InterPro" id="IPR011251">
    <property type="entry name" value="Luciferase-like_dom"/>
</dbReference>
<keyword evidence="4" id="KW-1185">Reference proteome</keyword>
<dbReference type="Pfam" id="PF00296">
    <property type="entry name" value="Bac_luciferase"/>
    <property type="match status" value="1"/>
</dbReference>
<accession>A0ABT4MRK2</accession>
<dbReference type="Proteomes" id="UP001067235">
    <property type="component" value="Unassembled WGS sequence"/>
</dbReference>
<dbReference type="RefSeq" id="WP_084837827.1">
    <property type="nucleotide sequence ID" value="NZ_JAPWIE010000002.1"/>
</dbReference>
<proteinExistence type="predicted"/>
<sequence>MVSPPPGIAPPGIPSLGITFLPAFAPEQLREVAQQADSAGLDELWLWEDCFRHGGLATASAALAWTSRITVGVGLLPVPLRNVGVAAMELASLHRLFPDRVLAGIGHGVQSWMGQVGARVASPMTLLNEYDSVLRDLLAGGEVTFDGSYLHVDAVKLHWPPTGNVPLLVGGEGPRSLGFAARRSDGVLLTAGLGVSEIGAACDLIRAEAAAAGKATPPVVVPLIAATGVGAAERVAVEVARWQKSDRDDVGVAGDAEALAAAISRLAEVGVTSVAIQPTEDEPDLPGLCRFLGRQVRPILAGS</sequence>
<dbReference type="PANTHER" id="PTHR43244">
    <property type="match status" value="1"/>
</dbReference>
<protein>
    <submittedName>
        <fullName evidence="3">LLM class flavin-dependent oxidoreductase</fullName>
    </submittedName>
</protein>
<evidence type="ECO:0000256" key="1">
    <source>
        <dbReference type="ARBA" id="ARBA00023002"/>
    </source>
</evidence>
<keyword evidence="1" id="KW-0560">Oxidoreductase</keyword>
<dbReference type="SUPFAM" id="SSF51679">
    <property type="entry name" value="Bacterial luciferase-like"/>
    <property type="match status" value="1"/>
</dbReference>
<dbReference type="InterPro" id="IPR050564">
    <property type="entry name" value="F420-G6PD/mer"/>
</dbReference>
<evidence type="ECO:0000313" key="3">
    <source>
        <dbReference type="EMBL" id="MCZ4549638.1"/>
    </source>
</evidence>
<dbReference type="EMBL" id="JAPWIE010000002">
    <property type="protein sequence ID" value="MCZ4549638.1"/>
    <property type="molecule type" value="Genomic_DNA"/>
</dbReference>
<feature type="domain" description="Luciferase-like" evidence="2">
    <location>
        <begin position="24"/>
        <end position="249"/>
    </location>
</feature>
<reference evidence="3" key="1">
    <citation type="submission" date="2022-12" db="EMBL/GenBank/DDBJ databases">
        <authorList>
            <person name="Krivoruchko A.V."/>
            <person name="Elkin A."/>
        </authorList>
    </citation>
    <scope>NUCLEOTIDE SEQUENCE</scope>
    <source>
        <strain evidence="3">IEGM 1388</strain>
    </source>
</reference>